<dbReference type="EMBL" id="JAERRB010000018">
    <property type="protein sequence ID" value="MBL0745721.1"/>
    <property type="molecule type" value="Genomic_DNA"/>
</dbReference>
<evidence type="ECO:0000256" key="3">
    <source>
        <dbReference type="ARBA" id="ARBA00022777"/>
    </source>
</evidence>
<dbReference type="RefSeq" id="WP_202016318.1">
    <property type="nucleotide sequence ID" value="NZ_JAERRB010000018.1"/>
</dbReference>
<dbReference type="Gene3D" id="3.40.1190.20">
    <property type="match status" value="1"/>
</dbReference>
<evidence type="ECO:0000313" key="5">
    <source>
        <dbReference type="EMBL" id="MBL0745721.1"/>
    </source>
</evidence>
<accession>A0ABS1L203</accession>
<dbReference type="InterPro" id="IPR050306">
    <property type="entry name" value="PfkB_Carbo_kinase"/>
</dbReference>
<keyword evidence="2" id="KW-0808">Transferase</keyword>
<gene>
    <name evidence="5" type="ORF">JI741_31095</name>
</gene>
<keyword evidence="3" id="KW-0418">Kinase</keyword>
<dbReference type="Pfam" id="PF00294">
    <property type="entry name" value="PfkB"/>
    <property type="match status" value="1"/>
</dbReference>
<organism evidence="5 6">
    <name type="scientific">Chryseolinea lacunae</name>
    <dbReference type="NCBI Taxonomy" id="2801331"/>
    <lineage>
        <taxon>Bacteria</taxon>
        <taxon>Pseudomonadati</taxon>
        <taxon>Bacteroidota</taxon>
        <taxon>Cytophagia</taxon>
        <taxon>Cytophagales</taxon>
        <taxon>Fulvivirgaceae</taxon>
        <taxon>Chryseolinea</taxon>
    </lineage>
</organism>
<proteinExistence type="inferred from homology"/>
<evidence type="ECO:0000313" key="6">
    <source>
        <dbReference type="Proteomes" id="UP000613030"/>
    </source>
</evidence>
<dbReference type="Proteomes" id="UP000613030">
    <property type="component" value="Unassembled WGS sequence"/>
</dbReference>
<comment type="similarity">
    <text evidence="1">Belongs to the carbohydrate kinase PfkB family.</text>
</comment>
<evidence type="ECO:0000256" key="2">
    <source>
        <dbReference type="ARBA" id="ARBA00022679"/>
    </source>
</evidence>
<reference evidence="5 6" key="1">
    <citation type="submission" date="2021-01" db="EMBL/GenBank/DDBJ databases">
        <title>Chryseolinea sp. Jin1 Genome sequencing and assembly.</title>
        <authorList>
            <person name="Kim I."/>
        </authorList>
    </citation>
    <scope>NUCLEOTIDE SEQUENCE [LARGE SCALE GENOMIC DNA]</scope>
    <source>
        <strain evidence="5 6">Jin1</strain>
    </source>
</reference>
<evidence type="ECO:0000256" key="1">
    <source>
        <dbReference type="ARBA" id="ARBA00010688"/>
    </source>
</evidence>
<comment type="caution">
    <text evidence="5">The sequence shown here is derived from an EMBL/GenBank/DDBJ whole genome shotgun (WGS) entry which is preliminary data.</text>
</comment>
<sequence length="353" mass="39301">MKKKIKYNTSPTVYGTGLVSLDIVVSANSEEPSYHWAGGTCGNVLTMLSYLGWKSFPIARLNEDAASMRVKTDMKRWGVDLTYAGQPPSTSTPIITQENSIDKKGRPIHKFHWKNCPKCGAWLPNYRAVTLTATADIKEKVSSGNIFFFDRISPGAIDLAEHFKSLGAIIFFEPSAKSDLKQLKRALSLADIVKYSDKRFLSSLSDIRSFTSAFLEIQTLGSEGLRYRTHTSSKLDRRWRKLPAFQVSSIKDTCGCGDWTSAGFISKVCNIKAEDLKKISEQTVVSGLKYGQALAAWNCGFEGARGGMYRLSKDTFEKEIQHILESGPLKRKSQERNMASEILDSEICLCSSQ</sequence>
<dbReference type="SUPFAM" id="SSF53613">
    <property type="entry name" value="Ribokinase-like"/>
    <property type="match status" value="1"/>
</dbReference>
<evidence type="ECO:0000259" key="4">
    <source>
        <dbReference type="Pfam" id="PF00294"/>
    </source>
</evidence>
<name>A0ABS1L203_9BACT</name>
<dbReference type="PANTHER" id="PTHR43085:SF57">
    <property type="entry name" value="CARBOHYDRATE KINASE PFKB DOMAIN-CONTAINING PROTEIN"/>
    <property type="match status" value="1"/>
</dbReference>
<dbReference type="InterPro" id="IPR029056">
    <property type="entry name" value="Ribokinase-like"/>
</dbReference>
<keyword evidence="6" id="KW-1185">Reference proteome</keyword>
<dbReference type="PANTHER" id="PTHR43085">
    <property type="entry name" value="HEXOKINASE FAMILY MEMBER"/>
    <property type="match status" value="1"/>
</dbReference>
<protein>
    <recommendedName>
        <fullName evidence="4">Carbohydrate kinase PfkB domain-containing protein</fullName>
    </recommendedName>
</protein>
<feature type="domain" description="Carbohydrate kinase PfkB" evidence="4">
    <location>
        <begin position="37"/>
        <end position="305"/>
    </location>
</feature>
<dbReference type="InterPro" id="IPR011611">
    <property type="entry name" value="PfkB_dom"/>
</dbReference>